<dbReference type="OrthoDB" id="7391077at2"/>
<feature type="signal peptide" evidence="1">
    <location>
        <begin position="1"/>
        <end position="24"/>
    </location>
</feature>
<dbReference type="InterPro" id="IPR005586">
    <property type="entry name" value="ABC_trans_aux"/>
</dbReference>
<dbReference type="Gene3D" id="3.40.50.10610">
    <property type="entry name" value="ABC-type transport auxiliary lipoprotein component"/>
    <property type="match status" value="1"/>
</dbReference>
<proteinExistence type="predicted"/>
<evidence type="ECO:0000256" key="1">
    <source>
        <dbReference type="SAM" id="SignalP"/>
    </source>
</evidence>
<feature type="domain" description="ABC-type transport auxiliary lipoprotein component" evidence="2">
    <location>
        <begin position="38"/>
        <end position="191"/>
    </location>
</feature>
<dbReference type="EMBL" id="WTYT01000005">
    <property type="protein sequence ID" value="MXO66530.1"/>
    <property type="molecule type" value="Genomic_DNA"/>
</dbReference>
<evidence type="ECO:0000259" key="2">
    <source>
        <dbReference type="Pfam" id="PF03886"/>
    </source>
</evidence>
<dbReference type="AlphaFoldDB" id="A0A6I4T9I4"/>
<gene>
    <name evidence="3" type="ORF">GRI91_12240</name>
</gene>
<organism evidence="3 4">
    <name type="scientific">Altericroceibacterium endophyticum</name>
    <dbReference type="NCBI Taxonomy" id="1808508"/>
    <lineage>
        <taxon>Bacteria</taxon>
        <taxon>Pseudomonadati</taxon>
        <taxon>Pseudomonadota</taxon>
        <taxon>Alphaproteobacteria</taxon>
        <taxon>Sphingomonadales</taxon>
        <taxon>Erythrobacteraceae</taxon>
        <taxon>Altericroceibacterium</taxon>
    </lineage>
</organism>
<dbReference type="PROSITE" id="PS51257">
    <property type="entry name" value="PROKAR_LIPOPROTEIN"/>
    <property type="match status" value="1"/>
</dbReference>
<feature type="chain" id="PRO_5026224764" evidence="1">
    <location>
        <begin position="25"/>
        <end position="195"/>
    </location>
</feature>
<sequence length="195" mass="20115">MRFRATLAALSGAALLLGGCVSFGEDPPASLLTLTSDAAAPAGAAARGTNKVALAVLDIGAPQRLDVNRVPVQMTSSKLAYLKDAVWVEKPASLFARMLAETIRAKGNRLVVEGAQLQYGAATQLSGQLVDMGYDVGSQSAVVTFDATLQTADGEILTRRFQAERGGIAAEADAVGPALNDAANEVADQVAEWVG</sequence>
<reference evidence="3 4" key="1">
    <citation type="submission" date="2019-12" db="EMBL/GenBank/DDBJ databases">
        <title>Genomic-based taxomic classification of the family Erythrobacteraceae.</title>
        <authorList>
            <person name="Xu L."/>
        </authorList>
    </citation>
    <scope>NUCLEOTIDE SEQUENCE [LARGE SCALE GENOMIC DNA]</scope>
    <source>
        <strain evidence="3 4">LMG 29518</strain>
    </source>
</reference>
<keyword evidence="1" id="KW-0732">Signal</keyword>
<dbReference type="Pfam" id="PF03886">
    <property type="entry name" value="ABC_trans_aux"/>
    <property type="match status" value="1"/>
</dbReference>
<name>A0A6I4T9I4_9SPHN</name>
<dbReference type="SUPFAM" id="SSF159594">
    <property type="entry name" value="XCC0632-like"/>
    <property type="match status" value="1"/>
</dbReference>
<comment type="caution">
    <text evidence="3">The sequence shown here is derived from an EMBL/GenBank/DDBJ whole genome shotgun (WGS) entry which is preliminary data.</text>
</comment>
<evidence type="ECO:0000313" key="4">
    <source>
        <dbReference type="Proteomes" id="UP000438476"/>
    </source>
</evidence>
<evidence type="ECO:0000313" key="3">
    <source>
        <dbReference type="EMBL" id="MXO66530.1"/>
    </source>
</evidence>
<keyword evidence="4" id="KW-1185">Reference proteome</keyword>
<dbReference type="Proteomes" id="UP000438476">
    <property type="component" value="Unassembled WGS sequence"/>
</dbReference>
<protein>
    <submittedName>
        <fullName evidence="3">ABC transporter</fullName>
    </submittedName>
</protein>
<accession>A0A6I4T9I4</accession>